<name>A0AAN9MZT1_CANGL</name>
<keyword evidence="2" id="KW-1185">Reference proteome</keyword>
<gene>
    <name evidence="1" type="ORF">VNO77_03394</name>
</gene>
<protein>
    <submittedName>
        <fullName evidence="1">Uncharacterized protein</fullName>
    </submittedName>
</protein>
<dbReference type="Proteomes" id="UP001367508">
    <property type="component" value="Unassembled WGS sequence"/>
</dbReference>
<evidence type="ECO:0000313" key="2">
    <source>
        <dbReference type="Proteomes" id="UP001367508"/>
    </source>
</evidence>
<accession>A0AAN9MZT1</accession>
<reference evidence="1 2" key="1">
    <citation type="submission" date="2024-01" db="EMBL/GenBank/DDBJ databases">
        <title>The genomes of 5 underutilized Papilionoideae crops provide insights into root nodulation and disease resistanc.</title>
        <authorList>
            <person name="Jiang F."/>
        </authorList>
    </citation>
    <scope>NUCLEOTIDE SEQUENCE [LARGE SCALE GENOMIC DNA]</scope>
    <source>
        <strain evidence="1">LVBAO_FW01</strain>
        <tissue evidence="1">Leaves</tissue>
    </source>
</reference>
<organism evidence="1 2">
    <name type="scientific">Canavalia gladiata</name>
    <name type="common">Sword bean</name>
    <name type="synonym">Dolichos gladiatus</name>
    <dbReference type="NCBI Taxonomy" id="3824"/>
    <lineage>
        <taxon>Eukaryota</taxon>
        <taxon>Viridiplantae</taxon>
        <taxon>Streptophyta</taxon>
        <taxon>Embryophyta</taxon>
        <taxon>Tracheophyta</taxon>
        <taxon>Spermatophyta</taxon>
        <taxon>Magnoliopsida</taxon>
        <taxon>eudicotyledons</taxon>
        <taxon>Gunneridae</taxon>
        <taxon>Pentapetalae</taxon>
        <taxon>rosids</taxon>
        <taxon>fabids</taxon>
        <taxon>Fabales</taxon>
        <taxon>Fabaceae</taxon>
        <taxon>Papilionoideae</taxon>
        <taxon>50 kb inversion clade</taxon>
        <taxon>NPAAA clade</taxon>
        <taxon>indigoferoid/millettioid clade</taxon>
        <taxon>Phaseoleae</taxon>
        <taxon>Canavalia</taxon>
    </lineage>
</organism>
<proteinExistence type="predicted"/>
<evidence type="ECO:0000313" key="1">
    <source>
        <dbReference type="EMBL" id="KAK7361342.1"/>
    </source>
</evidence>
<comment type="caution">
    <text evidence="1">The sequence shown here is derived from an EMBL/GenBank/DDBJ whole genome shotgun (WGS) entry which is preliminary data.</text>
</comment>
<dbReference type="AlphaFoldDB" id="A0AAN9MZT1"/>
<sequence length="159" mass="18051">MKKEEFLRFPHDRGSKTKGEEFLGFTHTHRFPILQASLARSKEGRYESDMGNNLSLIFQNLDCESLDLVGRVSQIYIHTSLPCSSSVLNRDICSCEVLLNLPLGFLDLQTSFHRPGMMIEGPRTGELPYQGLLPCKHQLIGMSYAASTDVEKQPRLRHK</sequence>
<dbReference type="EMBL" id="JAYMYQ010000001">
    <property type="protein sequence ID" value="KAK7361342.1"/>
    <property type="molecule type" value="Genomic_DNA"/>
</dbReference>